<evidence type="ECO:0000313" key="3">
    <source>
        <dbReference type="EMBL" id="REI40341.1"/>
    </source>
</evidence>
<keyword evidence="1" id="KW-1133">Transmembrane helix</keyword>
<dbReference type="Pfam" id="PF13084">
    <property type="entry name" value="DUF3943"/>
    <property type="match status" value="1"/>
</dbReference>
<evidence type="ECO:0000313" key="4">
    <source>
        <dbReference type="Proteomes" id="UP000263486"/>
    </source>
</evidence>
<evidence type="ECO:0000256" key="1">
    <source>
        <dbReference type="SAM" id="Phobius"/>
    </source>
</evidence>
<proteinExistence type="predicted"/>
<evidence type="ECO:0000259" key="2">
    <source>
        <dbReference type="Pfam" id="PF13084"/>
    </source>
</evidence>
<feature type="domain" description="DUF3943" evidence="2">
    <location>
        <begin position="93"/>
        <end position="202"/>
    </location>
</feature>
<name>A0ABX9KF16_9FUSO</name>
<dbReference type="Proteomes" id="UP000263486">
    <property type="component" value="Unassembled WGS sequence"/>
</dbReference>
<feature type="transmembrane region" description="Helical" evidence="1">
    <location>
        <begin position="7"/>
        <end position="23"/>
    </location>
</feature>
<gene>
    <name evidence="3" type="ORF">DYH56_11490</name>
</gene>
<keyword evidence="1" id="KW-0812">Transmembrane</keyword>
<accession>A0ABX9KF16</accession>
<reference evidence="3 4" key="1">
    <citation type="submission" date="2018-08" db="EMBL/GenBank/DDBJ databases">
        <title>Draft genome sequence of Psychrilyobacter sp. strain SD5 isolated from Black Sea water.</title>
        <authorList>
            <person name="Yadav S."/>
            <person name="Villanueva L."/>
            <person name="Damste J.S.S."/>
        </authorList>
    </citation>
    <scope>NUCLEOTIDE SEQUENCE [LARGE SCALE GENOMIC DNA]</scope>
    <source>
        <strain evidence="3 4">SD5</strain>
    </source>
</reference>
<protein>
    <submittedName>
        <fullName evidence="3">DUF3943 domain-containing protein</fullName>
    </submittedName>
</protein>
<keyword evidence="4" id="KW-1185">Reference proteome</keyword>
<sequence length="244" mass="28098">MFNFKKYIFFVAFFIFMGNILLGEGEEISYNLELGDIPHKKNSDKLKKDTGSLFILAGATAAFLYTLPESTTRWGKNEESSLFEQWKRNVTSGPVWDHDNPGFNYIGHAYTGGVYYILARNANYSKYESFWYSFFISTFFWEYGIEAFAERPSMQDIVITPVFGSMVGEGFYILQNYILDNNGMLFNSKFLGSTTMMFMDPMGHLSSYLYDDYQRTSHVGVMVNAVEHEGETKLLLGINFIFSF</sequence>
<feature type="transmembrane region" description="Helical" evidence="1">
    <location>
        <begin position="50"/>
        <end position="67"/>
    </location>
</feature>
<dbReference type="EMBL" id="QUAJ01000021">
    <property type="protein sequence ID" value="REI40341.1"/>
    <property type="molecule type" value="Genomic_DNA"/>
</dbReference>
<dbReference type="RefSeq" id="WP_114643018.1">
    <property type="nucleotide sequence ID" value="NZ_JAACIO010000015.1"/>
</dbReference>
<keyword evidence="1" id="KW-0472">Membrane</keyword>
<comment type="caution">
    <text evidence="3">The sequence shown here is derived from an EMBL/GenBank/DDBJ whole genome shotgun (WGS) entry which is preliminary data.</text>
</comment>
<organism evidence="3 4">
    <name type="scientific">Psychrilyobacter piezotolerans</name>
    <dbReference type="NCBI Taxonomy" id="2293438"/>
    <lineage>
        <taxon>Bacteria</taxon>
        <taxon>Fusobacteriati</taxon>
        <taxon>Fusobacteriota</taxon>
        <taxon>Fusobacteriia</taxon>
        <taxon>Fusobacteriales</taxon>
        <taxon>Fusobacteriaceae</taxon>
        <taxon>Psychrilyobacter</taxon>
    </lineage>
</organism>
<dbReference type="InterPro" id="IPR025079">
    <property type="entry name" value="DUF3943"/>
</dbReference>